<gene>
    <name evidence="1" type="ORF">KI387_028230</name>
</gene>
<accession>A0AA38FZQ9</accession>
<evidence type="ECO:0000313" key="1">
    <source>
        <dbReference type="EMBL" id="KAH9313195.1"/>
    </source>
</evidence>
<protein>
    <submittedName>
        <fullName evidence="1">Uncharacterized protein</fullName>
    </submittedName>
</protein>
<keyword evidence="2" id="KW-1185">Reference proteome</keyword>
<comment type="caution">
    <text evidence="1">The sequence shown here is derived from an EMBL/GenBank/DDBJ whole genome shotgun (WGS) entry which is preliminary data.</text>
</comment>
<reference evidence="1 2" key="1">
    <citation type="journal article" date="2021" name="Nat. Plants">
        <title>The Taxus genome provides insights into paclitaxel biosynthesis.</title>
        <authorList>
            <person name="Xiong X."/>
            <person name="Gou J."/>
            <person name="Liao Q."/>
            <person name="Li Y."/>
            <person name="Zhou Q."/>
            <person name="Bi G."/>
            <person name="Li C."/>
            <person name="Du R."/>
            <person name="Wang X."/>
            <person name="Sun T."/>
            <person name="Guo L."/>
            <person name="Liang H."/>
            <person name="Lu P."/>
            <person name="Wu Y."/>
            <person name="Zhang Z."/>
            <person name="Ro D.K."/>
            <person name="Shang Y."/>
            <person name="Huang S."/>
            <person name="Yan J."/>
        </authorList>
    </citation>
    <scope>NUCLEOTIDE SEQUENCE [LARGE SCALE GENOMIC DNA]</scope>
    <source>
        <strain evidence="1">Ta-2019</strain>
    </source>
</reference>
<proteinExistence type="predicted"/>
<evidence type="ECO:0000313" key="2">
    <source>
        <dbReference type="Proteomes" id="UP000824469"/>
    </source>
</evidence>
<dbReference type="Proteomes" id="UP000824469">
    <property type="component" value="Unassembled WGS sequence"/>
</dbReference>
<organism evidence="1 2">
    <name type="scientific">Taxus chinensis</name>
    <name type="common">Chinese yew</name>
    <name type="synonym">Taxus wallichiana var. chinensis</name>
    <dbReference type="NCBI Taxonomy" id="29808"/>
    <lineage>
        <taxon>Eukaryota</taxon>
        <taxon>Viridiplantae</taxon>
        <taxon>Streptophyta</taxon>
        <taxon>Embryophyta</taxon>
        <taxon>Tracheophyta</taxon>
        <taxon>Spermatophyta</taxon>
        <taxon>Pinopsida</taxon>
        <taxon>Pinidae</taxon>
        <taxon>Conifers II</taxon>
        <taxon>Cupressales</taxon>
        <taxon>Taxaceae</taxon>
        <taxon>Taxus</taxon>
    </lineage>
</organism>
<name>A0AA38FZQ9_TAXCH</name>
<dbReference type="EMBL" id="JAHRHJ020000006">
    <property type="protein sequence ID" value="KAH9313195.1"/>
    <property type="molecule type" value="Genomic_DNA"/>
</dbReference>
<sequence>RQQRPNHGSNSESKCQALTRMFSIFQHWHLTTEIIQNIGNNHRVPFNYQLFNSTVDTHLRGREERGSEDAMDYLFSCPSPLEDLEVINDDQDEEIRPKPLLQHIPRIIEVYSYERCLGFH</sequence>
<dbReference type="AlphaFoldDB" id="A0AA38FZQ9"/>
<feature type="non-terminal residue" evidence="1">
    <location>
        <position position="120"/>
    </location>
</feature>
<feature type="non-terminal residue" evidence="1">
    <location>
        <position position="1"/>
    </location>
</feature>